<comment type="caution">
    <text evidence="4">The sequence shown here is derived from an EMBL/GenBank/DDBJ whole genome shotgun (WGS) entry which is preliminary data.</text>
</comment>
<dbReference type="SUPFAM" id="SSF69593">
    <property type="entry name" value="Glycerol-3-phosphate (1)-acyltransferase"/>
    <property type="match status" value="1"/>
</dbReference>
<feature type="domain" description="Phospholipid/glycerol acyltransferase" evidence="3">
    <location>
        <begin position="44"/>
        <end position="153"/>
    </location>
</feature>
<dbReference type="EMBL" id="JAUSVM010000001">
    <property type="protein sequence ID" value="MDQ0426944.1"/>
    <property type="molecule type" value="Genomic_DNA"/>
</dbReference>
<sequence length="226" mass="23538">MADAPHVPSAAGPAWARWVGRFLARVVWDTHVTGAERVPRSGPVVLAANHVTLLDGPLLIGVAPRPLHILVKQEMFHGPVGAVLRAAGQIPVDRAMGRPALQAGLGVLRRGGAVGIFPEGTRGRGTAEQVRAGAAWLAVHGDAPVVPVAILGTRLTGESVRGLPPLRRDVHVEIGDPVDVAGEGLSRREAIDRAGRLVQAAMSELVVAAQRRTGVALPADDPRSTA</sequence>
<dbReference type="RefSeq" id="WP_070318982.1">
    <property type="nucleotide sequence ID" value="NZ_JAUSVM010000001.1"/>
</dbReference>
<dbReference type="Proteomes" id="UP001240250">
    <property type="component" value="Unassembled WGS sequence"/>
</dbReference>
<evidence type="ECO:0000313" key="5">
    <source>
        <dbReference type="Proteomes" id="UP001240250"/>
    </source>
</evidence>
<protein>
    <submittedName>
        <fullName evidence="4">1-acyl-sn-glycerol-3-phosphate acyltransferase</fullName>
        <ecNumber evidence="4">2.3.1.51</ecNumber>
    </submittedName>
</protein>
<reference evidence="4 5" key="1">
    <citation type="submission" date="2023-07" db="EMBL/GenBank/DDBJ databases">
        <title>Sequencing the genomes of 1000 actinobacteria strains.</title>
        <authorList>
            <person name="Klenk H.-P."/>
        </authorList>
    </citation>
    <scope>NUCLEOTIDE SEQUENCE [LARGE SCALE GENOMIC DNA]</scope>
    <source>
        <strain evidence="4 5">DSM 14785</strain>
    </source>
</reference>
<gene>
    <name evidence="4" type="ORF">JO380_003325</name>
</gene>
<evidence type="ECO:0000256" key="2">
    <source>
        <dbReference type="ARBA" id="ARBA00023315"/>
    </source>
</evidence>
<keyword evidence="5" id="KW-1185">Reference proteome</keyword>
<evidence type="ECO:0000256" key="1">
    <source>
        <dbReference type="ARBA" id="ARBA00022679"/>
    </source>
</evidence>
<keyword evidence="2 4" id="KW-0012">Acyltransferase</keyword>
<evidence type="ECO:0000259" key="3">
    <source>
        <dbReference type="SMART" id="SM00563"/>
    </source>
</evidence>
<dbReference type="PANTHER" id="PTHR10434:SF11">
    <property type="entry name" value="1-ACYL-SN-GLYCEROL-3-PHOSPHATE ACYLTRANSFERASE"/>
    <property type="match status" value="1"/>
</dbReference>
<accession>A0ABU0GNJ8</accession>
<dbReference type="SMART" id="SM00563">
    <property type="entry name" value="PlsC"/>
    <property type="match status" value="1"/>
</dbReference>
<organism evidence="4 5">
    <name type="scientific">Cellulomonas iranensis</name>
    <dbReference type="NCBI Taxonomy" id="76862"/>
    <lineage>
        <taxon>Bacteria</taxon>
        <taxon>Bacillati</taxon>
        <taxon>Actinomycetota</taxon>
        <taxon>Actinomycetes</taxon>
        <taxon>Micrococcales</taxon>
        <taxon>Cellulomonadaceae</taxon>
        <taxon>Cellulomonas</taxon>
    </lineage>
</organism>
<dbReference type="CDD" id="cd07989">
    <property type="entry name" value="LPLAT_AGPAT-like"/>
    <property type="match status" value="1"/>
</dbReference>
<evidence type="ECO:0000313" key="4">
    <source>
        <dbReference type="EMBL" id="MDQ0426944.1"/>
    </source>
</evidence>
<dbReference type="Pfam" id="PF01553">
    <property type="entry name" value="Acyltransferase"/>
    <property type="match status" value="1"/>
</dbReference>
<keyword evidence="1 4" id="KW-0808">Transferase</keyword>
<dbReference type="GO" id="GO:0003841">
    <property type="term" value="F:1-acylglycerol-3-phosphate O-acyltransferase activity"/>
    <property type="evidence" value="ECO:0007669"/>
    <property type="project" value="UniProtKB-EC"/>
</dbReference>
<proteinExistence type="predicted"/>
<dbReference type="PANTHER" id="PTHR10434">
    <property type="entry name" value="1-ACYL-SN-GLYCEROL-3-PHOSPHATE ACYLTRANSFERASE"/>
    <property type="match status" value="1"/>
</dbReference>
<dbReference type="EC" id="2.3.1.51" evidence="4"/>
<name>A0ABU0GNJ8_9CELL</name>
<dbReference type="InterPro" id="IPR002123">
    <property type="entry name" value="Plipid/glycerol_acylTrfase"/>
</dbReference>